<comment type="caution">
    <text evidence="1">The sequence shown here is derived from an EMBL/GenBank/DDBJ whole genome shotgun (WGS) entry which is preliminary data.</text>
</comment>
<reference evidence="2" key="1">
    <citation type="journal article" date="2019" name="Int. J. Syst. Evol. Microbiol.">
        <title>The Global Catalogue of Microorganisms (GCM) 10K type strain sequencing project: providing services to taxonomists for standard genome sequencing and annotation.</title>
        <authorList>
            <consortium name="The Broad Institute Genomics Platform"/>
            <consortium name="The Broad Institute Genome Sequencing Center for Infectious Disease"/>
            <person name="Wu L."/>
            <person name="Ma J."/>
        </authorList>
    </citation>
    <scope>NUCLEOTIDE SEQUENCE [LARGE SCALE GENOMIC DNA]</scope>
    <source>
        <strain evidence="2">JCM 3399</strain>
    </source>
</reference>
<name>A0ABQ2VP24_9ACTN</name>
<dbReference type="InterPro" id="IPR010982">
    <property type="entry name" value="Lambda_DNA-bd_dom_sf"/>
</dbReference>
<evidence type="ECO:0000313" key="1">
    <source>
        <dbReference type="EMBL" id="GGU93893.1"/>
    </source>
</evidence>
<dbReference type="Gene3D" id="1.10.260.40">
    <property type="entry name" value="lambda repressor-like DNA-binding domains"/>
    <property type="match status" value="1"/>
</dbReference>
<gene>
    <name evidence="1" type="ORF">GCM10010211_71010</name>
</gene>
<organism evidence="1 2">
    <name type="scientific">Streptomyces albospinus</name>
    <dbReference type="NCBI Taxonomy" id="285515"/>
    <lineage>
        <taxon>Bacteria</taxon>
        <taxon>Bacillati</taxon>
        <taxon>Actinomycetota</taxon>
        <taxon>Actinomycetes</taxon>
        <taxon>Kitasatosporales</taxon>
        <taxon>Streptomycetaceae</taxon>
        <taxon>Streptomyces</taxon>
    </lineage>
</organism>
<dbReference type="EMBL" id="BMRP01000044">
    <property type="protein sequence ID" value="GGU93893.1"/>
    <property type="molecule type" value="Genomic_DNA"/>
</dbReference>
<sequence>MDDLIRHPLAHARIAQGWSQEDLARKVRQSARRRGLRSGVNNKRISPWETNYAAPNEKAQLLTDFFGVDGRFALALGWLYWLPGSDSPIPLGSDSSVHALREAPSTAMDRRAFLTHSAAALAT</sequence>
<accession>A0ABQ2VP24</accession>
<dbReference type="CDD" id="cd00093">
    <property type="entry name" value="HTH_XRE"/>
    <property type="match status" value="1"/>
</dbReference>
<evidence type="ECO:0008006" key="3">
    <source>
        <dbReference type="Google" id="ProtNLM"/>
    </source>
</evidence>
<keyword evidence="2" id="KW-1185">Reference proteome</keyword>
<dbReference type="SUPFAM" id="SSF47413">
    <property type="entry name" value="lambda repressor-like DNA-binding domains"/>
    <property type="match status" value="1"/>
</dbReference>
<dbReference type="RefSeq" id="WP_189307139.1">
    <property type="nucleotide sequence ID" value="NZ_BMRP01000044.1"/>
</dbReference>
<evidence type="ECO:0000313" key="2">
    <source>
        <dbReference type="Proteomes" id="UP000654471"/>
    </source>
</evidence>
<dbReference type="InterPro" id="IPR001387">
    <property type="entry name" value="Cro/C1-type_HTH"/>
</dbReference>
<dbReference type="Proteomes" id="UP000654471">
    <property type="component" value="Unassembled WGS sequence"/>
</dbReference>
<proteinExistence type="predicted"/>
<protein>
    <recommendedName>
        <fullName evidence="3">HTH cro/C1-type domain-containing protein</fullName>
    </recommendedName>
</protein>